<evidence type="ECO:0008006" key="3">
    <source>
        <dbReference type="Google" id="ProtNLM"/>
    </source>
</evidence>
<name>A0A6I4NM22_9FLAO</name>
<evidence type="ECO:0000313" key="2">
    <source>
        <dbReference type="Proteomes" id="UP000471501"/>
    </source>
</evidence>
<dbReference type="EMBL" id="WSTB01000006">
    <property type="protein sequence ID" value="MWB95113.1"/>
    <property type="molecule type" value="Genomic_DNA"/>
</dbReference>
<dbReference type="AlphaFoldDB" id="A0A6I4NM22"/>
<reference evidence="1 2" key="1">
    <citation type="submission" date="2019-12" db="EMBL/GenBank/DDBJ databases">
        <authorList>
            <person name="Kim Y.S."/>
        </authorList>
    </citation>
    <scope>NUCLEOTIDE SEQUENCE [LARGE SCALE GENOMIC DNA]</scope>
    <source>
        <strain evidence="1 2">GA093</strain>
    </source>
</reference>
<organism evidence="1 2">
    <name type="scientific">Flavobacterium hydrocarbonoxydans</name>
    <dbReference type="NCBI Taxonomy" id="2683249"/>
    <lineage>
        <taxon>Bacteria</taxon>
        <taxon>Pseudomonadati</taxon>
        <taxon>Bacteroidota</taxon>
        <taxon>Flavobacteriia</taxon>
        <taxon>Flavobacteriales</taxon>
        <taxon>Flavobacteriaceae</taxon>
        <taxon>Flavobacterium</taxon>
    </lineage>
</organism>
<proteinExistence type="predicted"/>
<protein>
    <recommendedName>
        <fullName evidence="3">YD repeat-containing protein</fullName>
    </recommendedName>
</protein>
<evidence type="ECO:0000313" key="1">
    <source>
        <dbReference type="EMBL" id="MWB95113.1"/>
    </source>
</evidence>
<dbReference type="RefSeq" id="WP_160375038.1">
    <property type="nucleotide sequence ID" value="NZ_WSTB01000006.1"/>
</dbReference>
<keyword evidence="2" id="KW-1185">Reference proteome</keyword>
<accession>A0A6I4NM22</accession>
<comment type="caution">
    <text evidence="1">The sequence shown here is derived from an EMBL/GenBank/DDBJ whole genome shotgun (WGS) entry which is preliminary data.</text>
</comment>
<sequence length="257" mass="29504">MLFSTIALLLTSCSGDDENNTDIDPTLPKTITYNYPDFPQENSKSTITYDGNKIVSIEKLGSKTVYTYDGNRIIKQEVFDLLDSEKITKKKDIAYTYENGKLKTRLFREGFTTEYPDGRYIYKSVYTHTSDDVVSYIYYTVNATTKVETKSSEGNVTYKDGNMVKEQEIIGSSVSTRVYEYDSKNNPLKNIIGFDLLLNETPFSINNISKINRTETEFPDPVNYIYAYIYNDNNYPVKQTSFAGDGVSIEYEIEYTY</sequence>
<dbReference type="Proteomes" id="UP000471501">
    <property type="component" value="Unassembled WGS sequence"/>
</dbReference>
<gene>
    <name evidence="1" type="ORF">GON26_12140</name>
</gene>